<dbReference type="Proteomes" id="UP000199169">
    <property type="component" value="Unassembled WGS sequence"/>
</dbReference>
<sequence>MIAVGGQRMEPADLPHDFDFDPRYGYDLEALHKVEAPLPPDDFVAFWQALCRDARAVQPLPVSREIHSPVADLRLFEIEFTSRDSCRIGGWLTLPRSGPVRRGVVVGHGYGGRDGPDLKLPMRDAAAIFPCARGMSRSAHPRVPADANRHVVCGIHDRRSYVLGGCAADTVWCAASALHELVPETMARLDYMGISFGGGIGALALPWDERFASGHLNVPTFGNHPLRLTLPCVGSGEAIRHYHRHCGDVLGVLRYFDAASAARHLHIPMHLAPALFDPAVPPPGQFAICNATAGPRQLFVLQAGHYEHAGKADEDQRLLVSLIAFFQ</sequence>
<evidence type="ECO:0000313" key="4">
    <source>
        <dbReference type="Proteomes" id="UP000199169"/>
    </source>
</evidence>
<dbReference type="GO" id="GO:0005976">
    <property type="term" value="P:polysaccharide metabolic process"/>
    <property type="evidence" value="ECO:0007669"/>
    <property type="project" value="TreeGrafter"/>
</dbReference>
<dbReference type="Gene3D" id="3.40.50.1820">
    <property type="entry name" value="alpha/beta hydrolase"/>
    <property type="match status" value="1"/>
</dbReference>
<dbReference type="EMBL" id="FLQX01000152">
    <property type="protein sequence ID" value="SBT09546.1"/>
    <property type="molecule type" value="Genomic_DNA"/>
</dbReference>
<proteinExistence type="predicted"/>
<accession>A0A1A8XXW2</accession>
<keyword evidence="4" id="KW-1185">Reference proteome</keyword>
<evidence type="ECO:0000259" key="2">
    <source>
        <dbReference type="Pfam" id="PF05448"/>
    </source>
</evidence>
<gene>
    <name evidence="3" type="ORF">ACCAA_720026</name>
</gene>
<evidence type="ECO:0000313" key="3">
    <source>
        <dbReference type="EMBL" id="SBT09546.1"/>
    </source>
</evidence>
<feature type="binding site" evidence="1">
    <location>
        <position position="110"/>
    </location>
    <ligand>
        <name>substrate</name>
    </ligand>
</feature>
<dbReference type="InterPro" id="IPR008391">
    <property type="entry name" value="AXE1_dom"/>
</dbReference>
<protein>
    <submittedName>
        <fullName evidence="3">Putative deacetylase</fullName>
    </submittedName>
</protein>
<dbReference type="SUPFAM" id="SSF53474">
    <property type="entry name" value="alpha/beta-Hydrolases"/>
    <property type="match status" value="1"/>
</dbReference>
<name>A0A1A8XXW2_9PROT</name>
<evidence type="ECO:0000256" key="1">
    <source>
        <dbReference type="PIRSR" id="PIRSR639069-2"/>
    </source>
</evidence>
<dbReference type="PANTHER" id="PTHR40111">
    <property type="entry name" value="CEPHALOSPORIN-C DEACETYLASE"/>
    <property type="match status" value="1"/>
</dbReference>
<dbReference type="AlphaFoldDB" id="A0A1A8XXW2"/>
<dbReference type="Pfam" id="PF05448">
    <property type="entry name" value="AXE1"/>
    <property type="match status" value="1"/>
</dbReference>
<dbReference type="STRING" id="1860102.ACCAA_720026"/>
<organism evidence="3 4">
    <name type="scientific">Candidatus Accumulibacter aalborgensis</name>
    <dbReference type="NCBI Taxonomy" id="1860102"/>
    <lineage>
        <taxon>Bacteria</taxon>
        <taxon>Pseudomonadati</taxon>
        <taxon>Pseudomonadota</taxon>
        <taxon>Betaproteobacteria</taxon>
        <taxon>Candidatus Accumulibacter</taxon>
    </lineage>
</organism>
<dbReference type="InterPro" id="IPR029058">
    <property type="entry name" value="AB_hydrolase_fold"/>
</dbReference>
<dbReference type="PANTHER" id="PTHR40111:SF1">
    <property type="entry name" value="CEPHALOSPORIN-C DEACETYLASE"/>
    <property type="match status" value="1"/>
</dbReference>
<feature type="domain" description="Acetyl xylan esterase" evidence="2">
    <location>
        <begin position="39"/>
        <end position="316"/>
    </location>
</feature>
<dbReference type="GO" id="GO:0052689">
    <property type="term" value="F:carboxylic ester hydrolase activity"/>
    <property type="evidence" value="ECO:0007669"/>
    <property type="project" value="TreeGrafter"/>
</dbReference>
<dbReference type="InterPro" id="IPR039069">
    <property type="entry name" value="CE7"/>
</dbReference>
<reference evidence="3 4" key="1">
    <citation type="submission" date="2016-06" db="EMBL/GenBank/DDBJ databases">
        <authorList>
            <person name="Kjaerup R.B."/>
            <person name="Dalgaard T.S."/>
            <person name="Juul-Madsen H.R."/>
        </authorList>
    </citation>
    <scope>NUCLEOTIDE SEQUENCE [LARGE SCALE GENOMIC DNA]</scope>
    <source>
        <strain evidence="3">3</strain>
    </source>
</reference>